<dbReference type="EC" id="3.4.24.-" evidence="13"/>
<name>A0ABT6YC49_9BACT</name>
<evidence type="ECO:0000256" key="8">
    <source>
        <dbReference type="ARBA" id="ARBA00023049"/>
    </source>
</evidence>
<dbReference type="GO" id="GO:0008237">
    <property type="term" value="F:metallopeptidase activity"/>
    <property type="evidence" value="ECO:0007669"/>
    <property type="project" value="UniProtKB-KW"/>
</dbReference>
<evidence type="ECO:0000256" key="6">
    <source>
        <dbReference type="ARBA" id="ARBA00022833"/>
    </source>
</evidence>
<evidence type="ECO:0000256" key="7">
    <source>
        <dbReference type="ARBA" id="ARBA00022989"/>
    </source>
</evidence>
<protein>
    <submittedName>
        <fullName evidence="13">M48 family metalloprotease</fullName>
        <ecNumber evidence="13">3.4.24.-</ecNumber>
    </submittedName>
</protein>
<dbReference type="EMBL" id="JASHIF010000018">
    <property type="protein sequence ID" value="MDI9861168.1"/>
    <property type="molecule type" value="Genomic_DNA"/>
</dbReference>
<keyword evidence="3 11" id="KW-0812">Transmembrane</keyword>
<keyword evidence="6 10" id="KW-0862">Zinc</keyword>
<proteinExistence type="inferred from homology"/>
<dbReference type="PANTHER" id="PTHR43221">
    <property type="entry name" value="PROTEASE HTPX"/>
    <property type="match status" value="1"/>
</dbReference>
<evidence type="ECO:0000256" key="1">
    <source>
        <dbReference type="ARBA" id="ARBA00022475"/>
    </source>
</evidence>
<evidence type="ECO:0000256" key="4">
    <source>
        <dbReference type="ARBA" id="ARBA00022723"/>
    </source>
</evidence>
<feature type="transmembrane region" description="Helical" evidence="11">
    <location>
        <begin position="216"/>
        <end position="233"/>
    </location>
</feature>
<dbReference type="RefSeq" id="WP_283345659.1">
    <property type="nucleotide sequence ID" value="NZ_JASHIF010000018.1"/>
</dbReference>
<keyword evidence="2 10" id="KW-0645">Protease</keyword>
<evidence type="ECO:0000256" key="3">
    <source>
        <dbReference type="ARBA" id="ARBA00022692"/>
    </source>
</evidence>
<comment type="caution">
    <text evidence="13">The sequence shown here is derived from an EMBL/GenBank/DDBJ whole genome shotgun (WGS) entry which is preliminary data.</text>
</comment>
<dbReference type="Proteomes" id="UP001236507">
    <property type="component" value="Unassembled WGS sequence"/>
</dbReference>
<dbReference type="PANTHER" id="PTHR43221:SF2">
    <property type="entry name" value="PROTEASE HTPX HOMOLOG"/>
    <property type="match status" value="1"/>
</dbReference>
<keyword evidence="14" id="KW-1185">Reference proteome</keyword>
<feature type="transmembrane region" description="Helical" evidence="11">
    <location>
        <begin position="77"/>
        <end position="99"/>
    </location>
</feature>
<feature type="transmembrane region" description="Helical" evidence="11">
    <location>
        <begin position="182"/>
        <end position="201"/>
    </location>
</feature>
<keyword evidence="4" id="KW-0479">Metal-binding</keyword>
<evidence type="ECO:0000313" key="13">
    <source>
        <dbReference type="EMBL" id="MDI9861168.1"/>
    </source>
</evidence>
<keyword evidence="8 10" id="KW-0482">Metalloprotease</keyword>
<evidence type="ECO:0000259" key="12">
    <source>
        <dbReference type="Pfam" id="PF01435"/>
    </source>
</evidence>
<keyword evidence="5 10" id="KW-0378">Hydrolase</keyword>
<feature type="transmembrane region" description="Helical" evidence="11">
    <location>
        <begin position="6"/>
        <end position="28"/>
    </location>
</feature>
<feature type="domain" description="Peptidase M48" evidence="12">
    <location>
        <begin position="123"/>
        <end position="289"/>
    </location>
</feature>
<evidence type="ECO:0000256" key="5">
    <source>
        <dbReference type="ARBA" id="ARBA00022801"/>
    </source>
</evidence>
<reference evidence="13 14" key="1">
    <citation type="submission" date="2023-05" db="EMBL/GenBank/DDBJ databases">
        <title>Novel species of genus Flectobacillus isolated from stream in China.</title>
        <authorList>
            <person name="Lu H."/>
        </authorList>
    </citation>
    <scope>NUCLEOTIDE SEQUENCE [LARGE SCALE GENOMIC DNA]</scope>
    <source>
        <strain evidence="13 14">KCTC 42575</strain>
    </source>
</reference>
<evidence type="ECO:0000256" key="2">
    <source>
        <dbReference type="ARBA" id="ARBA00022670"/>
    </source>
</evidence>
<sequence length="298" mass="34730">MKTLLSALELTLGLSLIQLFVLLFPYLFYRKKQLNIIRKLLFFTFRDYLFATIYLFVFTYLAKLFDWFEGDWTIQNAPLFIIGLLIINGYFFLVHPFVLKYDKRRLTFSPEYSATLSENLQKKVSVYITNNDTINAFATGFLSQNRVIVMGRGLMEKLTQEEREAILYHEVGHHKHYDLIKFYFLVVLQCILLGCFRQPFFDLVHQFYPSFNDGNLVFWYGGLIGLVYAIIFSKISHYAEYQADQYGAQHTSNQAMGNALLKLSELTEHIVDQGSMTHPSIEKRLANIQFQVLPAPVS</sequence>
<keyword evidence="9 11" id="KW-0472">Membrane</keyword>
<accession>A0ABT6YC49</accession>
<gene>
    <name evidence="13" type="ORF">QM524_18265</name>
</gene>
<dbReference type="InterPro" id="IPR001915">
    <property type="entry name" value="Peptidase_M48"/>
</dbReference>
<evidence type="ECO:0000256" key="10">
    <source>
        <dbReference type="RuleBase" id="RU003983"/>
    </source>
</evidence>
<feature type="transmembrane region" description="Helical" evidence="11">
    <location>
        <begin position="48"/>
        <end position="65"/>
    </location>
</feature>
<evidence type="ECO:0000313" key="14">
    <source>
        <dbReference type="Proteomes" id="UP001236507"/>
    </source>
</evidence>
<keyword evidence="7 11" id="KW-1133">Transmembrane helix</keyword>
<dbReference type="Pfam" id="PF01435">
    <property type="entry name" value="Peptidase_M48"/>
    <property type="match status" value="1"/>
</dbReference>
<comment type="similarity">
    <text evidence="10">Belongs to the peptidase M48 family.</text>
</comment>
<comment type="cofactor">
    <cofactor evidence="10">
        <name>Zn(2+)</name>
        <dbReference type="ChEBI" id="CHEBI:29105"/>
    </cofactor>
    <text evidence="10">Binds 1 zinc ion per subunit.</text>
</comment>
<evidence type="ECO:0000256" key="11">
    <source>
        <dbReference type="SAM" id="Phobius"/>
    </source>
</evidence>
<dbReference type="Gene3D" id="3.30.2010.10">
    <property type="entry name" value="Metalloproteases ('zincins'), catalytic domain"/>
    <property type="match status" value="1"/>
</dbReference>
<keyword evidence="1" id="KW-1003">Cell membrane</keyword>
<organism evidence="13 14">
    <name type="scientific">Flectobacillus roseus</name>
    <dbReference type="NCBI Taxonomy" id="502259"/>
    <lineage>
        <taxon>Bacteria</taxon>
        <taxon>Pseudomonadati</taxon>
        <taxon>Bacteroidota</taxon>
        <taxon>Cytophagia</taxon>
        <taxon>Cytophagales</taxon>
        <taxon>Flectobacillaceae</taxon>
        <taxon>Flectobacillus</taxon>
    </lineage>
</organism>
<evidence type="ECO:0000256" key="9">
    <source>
        <dbReference type="ARBA" id="ARBA00023136"/>
    </source>
</evidence>
<dbReference type="InterPro" id="IPR050083">
    <property type="entry name" value="HtpX_protease"/>
</dbReference>